<keyword evidence="5 9" id="KW-1133">Transmembrane helix</keyword>
<keyword evidence="3 9" id="KW-0812">Transmembrane</keyword>
<keyword evidence="7" id="KW-0675">Receptor</keyword>
<name>A0A8D8W2Q8_9HEMI</name>
<evidence type="ECO:0000256" key="9">
    <source>
        <dbReference type="SAM" id="Phobius"/>
    </source>
</evidence>
<dbReference type="Pfam" id="PF02949">
    <property type="entry name" value="7tm_6"/>
    <property type="match status" value="1"/>
</dbReference>
<organism evidence="10">
    <name type="scientific">Cacopsylla melanoneura</name>
    <dbReference type="NCBI Taxonomy" id="428564"/>
    <lineage>
        <taxon>Eukaryota</taxon>
        <taxon>Metazoa</taxon>
        <taxon>Ecdysozoa</taxon>
        <taxon>Arthropoda</taxon>
        <taxon>Hexapoda</taxon>
        <taxon>Insecta</taxon>
        <taxon>Pterygota</taxon>
        <taxon>Neoptera</taxon>
        <taxon>Paraneoptera</taxon>
        <taxon>Hemiptera</taxon>
        <taxon>Sternorrhyncha</taxon>
        <taxon>Psylloidea</taxon>
        <taxon>Psyllidae</taxon>
        <taxon>Psyllinae</taxon>
        <taxon>Cacopsylla</taxon>
    </lineage>
</organism>
<comment type="subcellular location">
    <subcellularLocation>
        <location evidence="1">Membrane</location>
        <topology evidence="1">Multi-pass membrane protein</topology>
    </subcellularLocation>
</comment>
<evidence type="ECO:0000256" key="2">
    <source>
        <dbReference type="ARBA" id="ARBA00022606"/>
    </source>
</evidence>
<dbReference type="GO" id="GO:0004984">
    <property type="term" value="F:olfactory receptor activity"/>
    <property type="evidence" value="ECO:0007669"/>
    <property type="project" value="InterPro"/>
</dbReference>
<dbReference type="GO" id="GO:0016020">
    <property type="term" value="C:membrane"/>
    <property type="evidence" value="ECO:0007669"/>
    <property type="project" value="UniProtKB-SubCell"/>
</dbReference>
<evidence type="ECO:0000256" key="6">
    <source>
        <dbReference type="ARBA" id="ARBA00023136"/>
    </source>
</evidence>
<keyword evidence="8" id="KW-0807">Transducer</keyword>
<keyword evidence="2" id="KW-0716">Sensory transduction</keyword>
<evidence type="ECO:0000313" key="10">
    <source>
        <dbReference type="EMBL" id="CAG6642694.1"/>
    </source>
</evidence>
<dbReference type="InterPro" id="IPR004117">
    <property type="entry name" value="7tm6_olfct_rcpt"/>
</dbReference>
<evidence type="ECO:0000256" key="3">
    <source>
        <dbReference type="ARBA" id="ARBA00022692"/>
    </source>
</evidence>
<dbReference type="GO" id="GO:0005549">
    <property type="term" value="F:odorant binding"/>
    <property type="evidence" value="ECO:0007669"/>
    <property type="project" value="InterPro"/>
</dbReference>
<protein>
    <recommendedName>
        <fullName evidence="11">Odorant receptor</fullName>
    </recommendedName>
</protein>
<feature type="transmembrane region" description="Helical" evidence="9">
    <location>
        <begin position="94"/>
        <end position="114"/>
    </location>
</feature>
<evidence type="ECO:0000256" key="5">
    <source>
        <dbReference type="ARBA" id="ARBA00022989"/>
    </source>
</evidence>
<sequence>MRGGIKKVPVSHVHKMDAGLYEHEINKSMLEFKAWQNKEYPRYYVKQITERHQKLNNFRAQYCKLVTSLIQTTMLPFLLVLLITFYQIAYLKYLSWFSCVRIGVEFLFTVMAMWHLTTQSERLNDCNEIIRRAVYQSQWYKCSPEVKKCVCLILRDTQQLNHLSLLNGFIVVTNGFNAKVFKAAFSFINFMKITGLL</sequence>
<evidence type="ECO:0000256" key="4">
    <source>
        <dbReference type="ARBA" id="ARBA00022725"/>
    </source>
</evidence>
<feature type="transmembrane region" description="Helical" evidence="9">
    <location>
        <begin position="65"/>
        <end position="88"/>
    </location>
</feature>
<dbReference type="AlphaFoldDB" id="A0A8D8W2Q8"/>
<evidence type="ECO:0008006" key="11">
    <source>
        <dbReference type="Google" id="ProtNLM"/>
    </source>
</evidence>
<accession>A0A8D8W2Q8</accession>
<evidence type="ECO:0000256" key="8">
    <source>
        <dbReference type="ARBA" id="ARBA00023224"/>
    </source>
</evidence>
<keyword evidence="6 9" id="KW-0472">Membrane</keyword>
<dbReference type="EMBL" id="HBUF01123775">
    <property type="protein sequence ID" value="CAG6642694.1"/>
    <property type="molecule type" value="Transcribed_RNA"/>
</dbReference>
<evidence type="ECO:0000256" key="7">
    <source>
        <dbReference type="ARBA" id="ARBA00023170"/>
    </source>
</evidence>
<dbReference type="GO" id="GO:0007165">
    <property type="term" value="P:signal transduction"/>
    <property type="evidence" value="ECO:0007669"/>
    <property type="project" value="UniProtKB-KW"/>
</dbReference>
<keyword evidence="4" id="KW-0552">Olfaction</keyword>
<evidence type="ECO:0000256" key="1">
    <source>
        <dbReference type="ARBA" id="ARBA00004141"/>
    </source>
</evidence>
<proteinExistence type="predicted"/>
<reference evidence="10" key="1">
    <citation type="submission" date="2021-05" db="EMBL/GenBank/DDBJ databases">
        <authorList>
            <person name="Alioto T."/>
            <person name="Alioto T."/>
            <person name="Gomez Garrido J."/>
        </authorList>
    </citation>
    <scope>NUCLEOTIDE SEQUENCE</scope>
</reference>